<evidence type="ECO:0000256" key="7">
    <source>
        <dbReference type="ARBA" id="ARBA00030776"/>
    </source>
</evidence>
<dbReference type="InterPro" id="IPR023459">
    <property type="entry name" value="Tscrpt_elong_fac_GreA/B_fam"/>
</dbReference>
<evidence type="ECO:0000256" key="3">
    <source>
        <dbReference type="ARBA" id="ARBA00023015"/>
    </source>
</evidence>
<evidence type="ECO:0000256" key="9">
    <source>
        <dbReference type="RuleBase" id="RU000556"/>
    </source>
</evidence>
<dbReference type="GO" id="GO:0003746">
    <property type="term" value="F:translation elongation factor activity"/>
    <property type="evidence" value="ECO:0007669"/>
    <property type="project" value="UniProtKB-KW"/>
</dbReference>
<dbReference type="InterPro" id="IPR028624">
    <property type="entry name" value="Tscrpt_elong_fac_GreA/B"/>
</dbReference>
<dbReference type="Pfam" id="PF01272">
    <property type="entry name" value="GreA_GreB"/>
    <property type="match status" value="1"/>
</dbReference>
<dbReference type="AlphaFoldDB" id="A0A449AEV2"/>
<dbReference type="PIRSF" id="PIRSF006092">
    <property type="entry name" value="GreA_GreB"/>
    <property type="match status" value="1"/>
</dbReference>
<evidence type="ECO:0000256" key="4">
    <source>
        <dbReference type="ARBA" id="ARBA00023125"/>
    </source>
</evidence>
<dbReference type="OrthoDB" id="9808774at2"/>
<dbReference type="SUPFAM" id="SSF46557">
    <property type="entry name" value="GreA transcript cleavage protein, N-terminal domain"/>
    <property type="match status" value="1"/>
</dbReference>
<evidence type="ECO:0000313" key="12">
    <source>
        <dbReference type="EMBL" id="VEU63499.1"/>
    </source>
</evidence>
<evidence type="ECO:0000256" key="1">
    <source>
        <dbReference type="ARBA" id="ARBA00008213"/>
    </source>
</evidence>
<evidence type="ECO:0000256" key="8">
    <source>
        <dbReference type="HAMAP-Rule" id="MF_00105"/>
    </source>
</evidence>
<dbReference type="InterPro" id="IPR006359">
    <property type="entry name" value="Tscrpt_elong_fac_GreA"/>
</dbReference>
<evidence type="ECO:0000256" key="5">
    <source>
        <dbReference type="ARBA" id="ARBA00023163"/>
    </source>
</evidence>
<evidence type="ECO:0000256" key="6">
    <source>
        <dbReference type="ARBA" id="ARBA00024916"/>
    </source>
</evidence>
<evidence type="ECO:0000256" key="2">
    <source>
        <dbReference type="ARBA" id="ARBA00013729"/>
    </source>
</evidence>
<keyword evidence="4 8" id="KW-0238">DNA-binding</keyword>
<dbReference type="GO" id="GO:0006354">
    <property type="term" value="P:DNA-templated transcription elongation"/>
    <property type="evidence" value="ECO:0007669"/>
    <property type="project" value="TreeGrafter"/>
</dbReference>
<dbReference type="PANTHER" id="PTHR30437">
    <property type="entry name" value="TRANSCRIPTION ELONGATION FACTOR GREA"/>
    <property type="match status" value="1"/>
</dbReference>
<keyword evidence="12" id="KW-0648">Protein biosynthesis</keyword>
<gene>
    <name evidence="12" type="primary">MCYN0138</name>
    <name evidence="8" type="synonym">greA</name>
    <name evidence="12" type="ORF">NCTC10118_00525</name>
</gene>
<sequence length="162" mass="18324">MSEINNQKIYLSKEKYDEYLTEYNKLINVERPAVQEALKEARAQGDLSENAEYDAARERQGVVEGRIKELEVIIDRSIIIESNSNRTDDSVSINTEIEFLDLDNNVTRTVKITGSHDANPFESKISTASPLALAMIGKQVGEEIEVEAPIKYNIRILSIKHL</sequence>
<name>A0A449AEV2_9BACT</name>
<feature type="domain" description="Transcription elongation factor GreA/GreB N-terminal" evidence="11">
    <location>
        <begin position="9"/>
        <end position="77"/>
    </location>
</feature>
<dbReference type="GO" id="GO:0003677">
    <property type="term" value="F:DNA binding"/>
    <property type="evidence" value="ECO:0007669"/>
    <property type="project" value="UniProtKB-UniRule"/>
</dbReference>
<reference evidence="12 13" key="1">
    <citation type="submission" date="2019-01" db="EMBL/GenBank/DDBJ databases">
        <authorList>
            <consortium name="Pathogen Informatics"/>
        </authorList>
    </citation>
    <scope>NUCLEOTIDE SEQUENCE [LARGE SCALE GENOMIC DNA]</scope>
    <source>
        <strain evidence="12 13">NCTC10118</strain>
    </source>
</reference>
<dbReference type="NCBIfam" id="TIGR01462">
    <property type="entry name" value="greA"/>
    <property type="match status" value="1"/>
</dbReference>
<dbReference type="InterPro" id="IPR036805">
    <property type="entry name" value="Tscrpt_elong_fac_GreA/B_N_sf"/>
</dbReference>
<dbReference type="RefSeq" id="WP_129621708.1">
    <property type="nucleotide sequence ID" value="NZ_LR214972.1"/>
</dbReference>
<keyword evidence="3 8" id="KW-0805">Transcription regulation</keyword>
<dbReference type="HAMAP" id="MF_00105">
    <property type="entry name" value="GreA_GreB"/>
    <property type="match status" value="1"/>
</dbReference>
<dbReference type="InterPro" id="IPR001437">
    <property type="entry name" value="Tscrpt_elong_fac_GreA/B_C"/>
</dbReference>
<dbReference type="Gene3D" id="1.10.287.180">
    <property type="entry name" value="Transcription elongation factor, GreA/GreB, N-terminal domain"/>
    <property type="match status" value="1"/>
</dbReference>
<evidence type="ECO:0000259" key="10">
    <source>
        <dbReference type="Pfam" id="PF01272"/>
    </source>
</evidence>
<dbReference type="InterPro" id="IPR018151">
    <property type="entry name" value="TF_GreA/GreB_CS"/>
</dbReference>
<protein>
    <recommendedName>
        <fullName evidence="2 8">Transcription elongation factor GreA</fullName>
    </recommendedName>
    <alternativeName>
        <fullName evidence="7 8">Transcript cleavage factor GreA</fullName>
    </alternativeName>
</protein>
<dbReference type="FunFam" id="1.10.287.180:FF:000001">
    <property type="entry name" value="Transcription elongation factor GreA"/>
    <property type="match status" value="1"/>
</dbReference>
<evidence type="ECO:0000259" key="11">
    <source>
        <dbReference type="Pfam" id="PF03449"/>
    </source>
</evidence>
<dbReference type="Pfam" id="PF03449">
    <property type="entry name" value="GreA_GreB_N"/>
    <property type="match status" value="1"/>
</dbReference>
<dbReference type="PANTHER" id="PTHR30437:SF4">
    <property type="entry name" value="TRANSCRIPTION ELONGATION FACTOR GREA"/>
    <property type="match status" value="1"/>
</dbReference>
<comment type="similarity">
    <text evidence="1 8 9">Belongs to the GreA/GreB family.</text>
</comment>
<keyword evidence="12" id="KW-0251">Elongation factor</keyword>
<dbReference type="GO" id="GO:0070063">
    <property type="term" value="F:RNA polymerase binding"/>
    <property type="evidence" value="ECO:0007669"/>
    <property type="project" value="InterPro"/>
</dbReference>
<dbReference type="InterPro" id="IPR036953">
    <property type="entry name" value="GreA/GreB_C_sf"/>
</dbReference>
<organism evidence="12 13">
    <name type="scientific">Mycoplasmopsis bovirhinis</name>
    <dbReference type="NCBI Taxonomy" id="29553"/>
    <lineage>
        <taxon>Bacteria</taxon>
        <taxon>Bacillati</taxon>
        <taxon>Mycoplasmatota</taxon>
        <taxon>Mycoplasmoidales</taxon>
        <taxon>Metamycoplasmataceae</taxon>
        <taxon>Mycoplasmopsis</taxon>
    </lineage>
</organism>
<dbReference type="GO" id="GO:0032784">
    <property type="term" value="P:regulation of DNA-templated transcription elongation"/>
    <property type="evidence" value="ECO:0007669"/>
    <property type="project" value="UniProtKB-UniRule"/>
</dbReference>
<dbReference type="Gene3D" id="3.10.50.30">
    <property type="entry name" value="Transcription elongation factor, GreA/GreB, C-terminal domain"/>
    <property type="match status" value="1"/>
</dbReference>
<dbReference type="PROSITE" id="PS00830">
    <property type="entry name" value="GREAB_2"/>
    <property type="match status" value="1"/>
</dbReference>
<dbReference type="NCBIfam" id="NF001263">
    <property type="entry name" value="PRK00226.1-4"/>
    <property type="match status" value="1"/>
</dbReference>
<keyword evidence="5 8" id="KW-0804">Transcription</keyword>
<accession>A0A449AEV2</accession>
<keyword evidence="13" id="KW-1185">Reference proteome</keyword>
<evidence type="ECO:0000313" key="13">
    <source>
        <dbReference type="Proteomes" id="UP000289952"/>
    </source>
</evidence>
<dbReference type="EMBL" id="LR214972">
    <property type="protein sequence ID" value="VEU63499.1"/>
    <property type="molecule type" value="Genomic_DNA"/>
</dbReference>
<dbReference type="InterPro" id="IPR022691">
    <property type="entry name" value="Tscrpt_elong_fac_GreA/B_N"/>
</dbReference>
<dbReference type="SUPFAM" id="SSF54534">
    <property type="entry name" value="FKBP-like"/>
    <property type="match status" value="1"/>
</dbReference>
<comment type="function">
    <text evidence="6 8 9">Necessary for efficient RNA polymerase transcription elongation past template-encoded arresting sites. The arresting sites in DNA have the property of trapping a certain fraction of elongating RNA polymerases that pass through, resulting in locked ternary complexes. Cleavage of the nascent transcript by cleavage factors such as GreA or GreB allows the resumption of elongation from the new 3'terminus. GreA releases sequences of 2 to 3 nucleotides.</text>
</comment>
<dbReference type="Proteomes" id="UP000289952">
    <property type="component" value="Chromosome"/>
</dbReference>
<proteinExistence type="inferred from homology"/>
<feature type="domain" description="Transcription elongation factor GreA/GreB C-terminal" evidence="10">
    <location>
        <begin position="87"/>
        <end position="160"/>
    </location>
</feature>